<comment type="caution">
    <text evidence="1">The sequence shown here is derived from an EMBL/GenBank/DDBJ whole genome shotgun (WGS) entry which is preliminary data.</text>
</comment>
<reference evidence="1 2" key="1">
    <citation type="submission" date="2019-12" db="EMBL/GenBank/DDBJ databases">
        <authorList>
            <person name="Li C."/>
            <person name="Zhao J."/>
        </authorList>
    </citation>
    <scope>NUCLEOTIDE SEQUENCE [LARGE SCALE GENOMIC DNA]</scope>
    <source>
        <strain evidence="1 2">NEAU-DD11</strain>
    </source>
</reference>
<evidence type="ECO:0000313" key="2">
    <source>
        <dbReference type="Proteomes" id="UP000443353"/>
    </source>
</evidence>
<evidence type="ECO:0000313" key="1">
    <source>
        <dbReference type="EMBL" id="MVW64157.1"/>
    </source>
</evidence>
<protein>
    <submittedName>
        <fullName evidence="1">Uncharacterized protein</fullName>
    </submittedName>
</protein>
<dbReference type="Proteomes" id="UP000443353">
    <property type="component" value="Unassembled WGS sequence"/>
</dbReference>
<keyword evidence="2" id="KW-1185">Reference proteome</keyword>
<dbReference type="EMBL" id="WSES01000012">
    <property type="protein sequence ID" value="MVW64157.1"/>
    <property type="molecule type" value="Genomic_DNA"/>
</dbReference>
<gene>
    <name evidence="1" type="ORF">GPY61_29930</name>
</gene>
<name>A0A7X3KAZ8_9BURK</name>
<accession>A0A7X3KAZ8</accession>
<sequence>MRITFNLIEKAIDLATRVFVTVRDVNNSASSNESHLVSMIDEVSKKIDSVATHIGAEVAHQLEKQQLEKLSSQAKVVKLALEIDNAAMLGTAVASISEQIEYSRLRLSEGKHEWFGPWMIAEAVRIEALRIMAANPRALAAVERETLNFRINILNHVGVFLITSMDNPWVQIADFVDGRNEDVLLSLRDVKVLQVADDTAVKSKRQAASHGASTLESESTSSEASTVIAPAAWPFPTSLRP</sequence>
<organism evidence="1 2">
    <name type="scientific">Massilia cellulosiltytica</name>
    <dbReference type="NCBI Taxonomy" id="2683234"/>
    <lineage>
        <taxon>Bacteria</taxon>
        <taxon>Pseudomonadati</taxon>
        <taxon>Pseudomonadota</taxon>
        <taxon>Betaproteobacteria</taxon>
        <taxon>Burkholderiales</taxon>
        <taxon>Oxalobacteraceae</taxon>
        <taxon>Telluria group</taxon>
        <taxon>Massilia</taxon>
    </lineage>
</organism>
<dbReference type="AlphaFoldDB" id="A0A7X3KAZ8"/>
<proteinExistence type="predicted"/>